<keyword evidence="2 5" id="KW-0689">Ribosomal protein</keyword>
<dbReference type="EMBL" id="SHKI01000005">
    <property type="protein sequence ID" value="RZT64470.1"/>
    <property type="molecule type" value="Genomic_DNA"/>
</dbReference>
<dbReference type="GO" id="GO:0022625">
    <property type="term" value="C:cytosolic large ribosomal subunit"/>
    <property type="evidence" value="ECO:0007669"/>
    <property type="project" value="TreeGrafter"/>
</dbReference>
<sequence length="64" mass="7192">MPKQKTHSGAKKRFKLTGSGKLKKQRAGLRHNLEVKSSRRKRRLGADQILSKGDAKQAMKLLGH</sequence>
<dbReference type="InterPro" id="IPR021137">
    <property type="entry name" value="Ribosomal_bL35-like"/>
</dbReference>
<comment type="similarity">
    <text evidence="1 5 6">Belongs to the bacterial ribosomal protein bL35 family.</text>
</comment>
<evidence type="ECO:0000256" key="6">
    <source>
        <dbReference type="RuleBase" id="RU000568"/>
    </source>
</evidence>
<proteinExistence type="inferred from homology"/>
<evidence type="ECO:0000256" key="5">
    <source>
        <dbReference type="HAMAP-Rule" id="MF_00514"/>
    </source>
</evidence>
<dbReference type="SUPFAM" id="SSF143034">
    <property type="entry name" value="L35p-like"/>
    <property type="match status" value="1"/>
</dbReference>
<dbReference type="NCBIfam" id="TIGR00001">
    <property type="entry name" value="rpmI_bact"/>
    <property type="match status" value="1"/>
</dbReference>
<dbReference type="PRINTS" id="PR00064">
    <property type="entry name" value="RIBOSOMALL35"/>
</dbReference>
<reference evidence="8 9" key="1">
    <citation type="journal article" date="2015" name="Stand. Genomic Sci.">
        <title>Genomic Encyclopedia of Bacterial and Archaeal Type Strains, Phase III: the genomes of soil and plant-associated and newly described type strains.</title>
        <authorList>
            <person name="Whitman W.B."/>
            <person name="Woyke T."/>
            <person name="Klenk H.P."/>
            <person name="Zhou Y."/>
            <person name="Lilburn T.G."/>
            <person name="Beck B.J."/>
            <person name="De Vos P."/>
            <person name="Vandamme P."/>
            <person name="Eisen J.A."/>
            <person name="Garrity G."/>
            <person name="Hugenholtz P."/>
            <person name="Kyrpides N.C."/>
        </authorList>
    </citation>
    <scope>NUCLEOTIDE SEQUENCE [LARGE SCALE GENOMIC DNA]</scope>
    <source>
        <strain evidence="8 9">RF6</strain>
    </source>
</reference>
<dbReference type="InterPro" id="IPR037229">
    <property type="entry name" value="Ribosomal_bL35_sf"/>
</dbReference>
<dbReference type="Pfam" id="PF01632">
    <property type="entry name" value="Ribosomal_L35p"/>
    <property type="match status" value="1"/>
</dbReference>
<feature type="region of interest" description="Disordered" evidence="7">
    <location>
        <begin position="1"/>
        <end position="31"/>
    </location>
</feature>
<dbReference type="RefSeq" id="WP_087011182.1">
    <property type="nucleotide sequence ID" value="NZ_QYAG01000001.1"/>
</dbReference>
<dbReference type="Proteomes" id="UP000291832">
    <property type="component" value="Unassembled WGS sequence"/>
</dbReference>
<dbReference type="HAMAP" id="MF_00514">
    <property type="entry name" value="Ribosomal_bL35"/>
    <property type="match status" value="1"/>
</dbReference>
<gene>
    <name evidence="5" type="primary">rpmI</name>
    <name evidence="8" type="ORF">EV139_1888</name>
</gene>
<dbReference type="InterPro" id="IPR001706">
    <property type="entry name" value="Ribosomal_bL35"/>
</dbReference>
<dbReference type="PROSITE" id="PS00936">
    <property type="entry name" value="RIBOSOMAL_L35"/>
    <property type="match status" value="1"/>
</dbReference>
<dbReference type="OrthoDB" id="9804851at2"/>
<dbReference type="PANTHER" id="PTHR33343:SF1">
    <property type="entry name" value="LARGE RIBOSOMAL SUBUNIT PROTEIN BL35M"/>
    <property type="match status" value="1"/>
</dbReference>
<evidence type="ECO:0000313" key="9">
    <source>
        <dbReference type="Proteomes" id="UP000291832"/>
    </source>
</evidence>
<evidence type="ECO:0000256" key="7">
    <source>
        <dbReference type="SAM" id="MobiDB-lite"/>
    </source>
</evidence>
<dbReference type="FunFam" id="4.10.410.60:FF:000001">
    <property type="entry name" value="50S ribosomal protein L35"/>
    <property type="match status" value="1"/>
</dbReference>
<comment type="caution">
    <text evidence="8">The sequence shown here is derived from an EMBL/GenBank/DDBJ whole genome shotgun (WGS) entry which is preliminary data.</text>
</comment>
<name>A0A4Q7TW67_9MICO</name>
<dbReference type="PANTHER" id="PTHR33343">
    <property type="entry name" value="54S RIBOSOMAL PROTEIN BL35M"/>
    <property type="match status" value="1"/>
</dbReference>
<feature type="compositionally biased region" description="Basic residues" evidence="7">
    <location>
        <begin position="1"/>
        <end position="29"/>
    </location>
</feature>
<dbReference type="GO" id="GO:0006412">
    <property type="term" value="P:translation"/>
    <property type="evidence" value="ECO:0007669"/>
    <property type="project" value="UniProtKB-UniRule"/>
</dbReference>
<dbReference type="AlphaFoldDB" id="A0A4Q7TW67"/>
<evidence type="ECO:0000256" key="1">
    <source>
        <dbReference type="ARBA" id="ARBA00006598"/>
    </source>
</evidence>
<protein>
    <recommendedName>
        <fullName evidence="4 5">Large ribosomal subunit protein bL35</fullName>
    </recommendedName>
</protein>
<evidence type="ECO:0000256" key="2">
    <source>
        <dbReference type="ARBA" id="ARBA00022980"/>
    </source>
</evidence>
<evidence type="ECO:0000256" key="3">
    <source>
        <dbReference type="ARBA" id="ARBA00023274"/>
    </source>
</evidence>
<evidence type="ECO:0000256" key="4">
    <source>
        <dbReference type="ARBA" id="ARBA00071664"/>
    </source>
</evidence>
<dbReference type="GO" id="GO:0003735">
    <property type="term" value="F:structural constituent of ribosome"/>
    <property type="evidence" value="ECO:0007669"/>
    <property type="project" value="InterPro"/>
</dbReference>
<keyword evidence="3 5" id="KW-0687">Ribonucleoprotein</keyword>
<dbReference type="Gene3D" id="4.10.410.60">
    <property type="match status" value="1"/>
</dbReference>
<keyword evidence="9" id="KW-1185">Reference proteome</keyword>
<dbReference type="InterPro" id="IPR018265">
    <property type="entry name" value="Ribosomal_bL35_CS"/>
</dbReference>
<accession>A0A4Q7TW67</accession>
<evidence type="ECO:0000313" key="8">
    <source>
        <dbReference type="EMBL" id="RZT64470.1"/>
    </source>
</evidence>
<organism evidence="8 9">
    <name type="scientific">Leucobacter luti</name>
    <dbReference type="NCBI Taxonomy" id="340320"/>
    <lineage>
        <taxon>Bacteria</taxon>
        <taxon>Bacillati</taxon>
        <taxon>Actinomycetota</taxon>
        <taxon>Actinomycetes</taxon>
        <taxon>Micrococcales</taxon>
        <taxon>Microbacteriaceae</taxon>
        <taxon>Leucobacter</taxon>
    </lineage>
</organism>